<dbReference type="RefSeq" id="WP_279248131.1">
    <property type="nucleotide sequence ID" value="NZ_SHNO01000001.1"/>
</dbReference>
<name>A0ABT3T2I5_9GAMM</name>
<protein>
    <submittedName>
        <fullName evidence="2">Uncharacterized protein</fullName>
    </submittedName>
</protein>
<comment type="caution">
    <text evidence="2">The sequence shown here is derived from an EMBL/GenBank/DDBJ whole genome shotgun (WGS) entry which is preliminary data.</text>
</comment>
<keyword evidence="3" id="KW-1185">Reference proteome</keyword>
<evidence type="ECO:0000256" key="1">
    <source>
        <dbReference type="SAM" id="Phobius"/>
    </source>
</evidence>
<dbReference type="Pfam" id="PF20134">
    <property type="entry name" value="DUF6524"/>
    <property type="match status" value="1"/>
</dbReference>
<sequence length="138" mass="15121">MANEFTVSSFFGRWIFALLLTVGTYNPSGYSYLNWVLGEEGGLTPLIALTGIALLIAWVVFLRATLLALGWLGIVLGAALFGSLIWVFIDLGWLSLDSTGALTWVLLLLLSLILAAGMSWSHIRRRLTGQFDVDDIDD</sequence>
<gene>
    <name evidence="2" type="ORF">EYC82_03310</name>
</gene>
<accession>A0ABT3T2I5</accession>
<proteinExistence type="predicted"/>
<feature type="transmembrane region" description="Helical" evidence="1">
    <location>
        <begin position="101"/>
        <end position="120"/>
    </location>
</feature>
<dbReference type="Proteomes" id="UP001143304">
    <property type="component" value="Unassembled WGS sequence"/>
</dbReference>
<evidence type="ECO:0000313" key="3">
    <source>
        <dbReference type="Proteomes" id="UP001143304"/>
    </source>
</evidence>
<reference evidence="2" key="1">
    <citation type="submission" date="2019-02" db="EMBL/GenBank/DDBJ databases">
        <authorList>
            <person name="Li S.-H."/>
        </authorList>
    </citation>
    <scope>NUCLEOTIDE SEQUENCE</scope>
    <source>
        <strain evidence="2">IMCC11814</strain>
    </source>
</reference>
<organism evidence="2 3">
    <name type="scientific">Candidatus Marimicrobium litorale</name>
    <dbReference type="NCBI Taxonomy" id="2518991"/>
    <lineage>
        <taxon>Bacteria</taxon>
        <taxon>Pseudomonadati</taxon>
        <taxon>Pseudomonadota</taxon>
        <taxon>Gammaproteobacteria</taxon>
        <taxon>Cellvibrionales</taxon>
        <taxon>Halieaceae</taxon>
        <taxon>Marimicrobium</taxon>
    </lineage>
</organism>
<keyword evidence="1" id="KW-1133">Transmembrane helix</keyword>
<feature type="transmembrane region" description="Helical" evidence="1">
    <location>
        <begin position="69"/>
        <end position="89"/>
    </location>
</feature>
<evidence type="ECO:0000313" key="2">
    <source>
        <dbReference type="EMBL" id="MCX2976380.1"/>
    </source>
</evidence>
<feature type="transmembrane region" description="Helical" evidence="1">
    <location>
        <begin position="7"/>
        <end position="25"/>
    </location>
</feature>
<keyword evidence="1" id="KW-0472">Membrane</keyword>
<feature type="transmembrane region" description="Helical" evidence="1">
    <location>
        <begin position="45"/>
        <end position="62"/>
    </location>
</feature>
<dbReference type="EMBL" id="SHNO01000001">
    <property type="protein sequence ID" value="MCX2976380.1"/>
    <property type="molecule type" value="Genomic_DNA"/>
</dbReference>
<dbReference type="InterPro" id="IPR045387">
    <property type="entry name" value="DUF6524"/>
</dbReference>
<keyword evidence="1" id="KW-0812">Transmembrane</keyword>